<proteinExistence type="predicted"/>
<dbReference type="GeneID" id="36831000"/>
<reference evidence="1 2" key="1">
    <citation type="submission" date="2018-05" db="EMBL/GenBank/DDBJ databases">
        <title>Complete Genome Sequences of Extremely Thermoacidophilic, Metal-Mobilizing Type-Strain Members of the Archaeal Family Sulfolobaceae: Acidianus brierleyi DSM-1651T, Acidianus sulfidivorans DSM-18786T, Metallosphaera hakonensis DSM-7519T, and Metallosphaera prunae DSM-10039T.</title>
        <authorList>
            <person name="Counts J.A."/>
            <person name="Kelly R.M."/>
        </authorList>
    </citation>
    <scope>NUCLEOTIDE SEQUENCE [LARGE SCALE GENOMIC DNA]</scope>
    <source>
        <strain evidence="1 2">DSM 1651</strain>
    </source>
</reference>
<name>A0A2U9ICD9_9CREN</name>
<dbReference type="Proteomes" id="UP000248044">
    <property type="component" value="Chromosome"/>
</dbReference>
<accession>A0A2U9ICD9</accession>
<sequence length="66" mass="7774">MKIIVVRKKSNTDKLINEIENKELKEELEKYSNLDYNILMNLIILKVKEINDTLNDIKNILSKGIE</sequence>
<organism evidence="1 2">
    <name type="scientific">Acidianus brierleyi</name>
    <dbReference type="NCBI Taxonomy" id="41673"/>
    <lineage>
        <taxon>Archaea</taxon>
        <taxon>Thermoproteota</taxon>
        <taxon>Thermoprotei</taxon>
        <taxon>Sulfolobales</taxon>
        <taxon>Sulfolobaceae</taxon>
        <taxon>Acidianus</taxon>
    </lineage>
</organism>
<evidence type="ECO:0000313" key="2">
    <source>
        <dbReference type="Proteomes" id="UP000248044"/>
    </source>
</evidence>
<dbReference type="KEGG" id="abri:DFR85_02550"/>
<dbReference type="RefSeq" id="WP_110269544.1">
    <property type="nucleotide sequence ID" value="NZ_CP029289.2"/>
</dbReference>
<evidence type="ECO:0000313" key="1">
    <source>
        <dbReference type="EMBL" id="AWR93660.1"/>
    </source>
</evidence>
<dbReference type="AlphaFoldDB" id="A0A2U9ICD9"/>
<gene>
    <name evidence="1" type="ORF">DFR85_02550</name>
</gene>
<keyword evidence="2" id="KW-1185">Reference proteome</keyword>
<protein>
    <submittedName>
        <fullName evidence="1">Uncharacterized protein</fullName>
    </submittedName>
</protein>
<dbReference type="EMBL" id="CP029289">
    <property type="protein sequence ID" value="AWR93660.1"/>
    <property type="molecule type" value="Genomic_DNA"/>
</dbReference>